<dbReference type="Gene3D" id="2.20.70.150">
    <property type="match status" value="1"/>
</dbReference>
<sequence>MSRPTFPPVRRVVTGHDEKGSAIIKWDDLIVTKPHEGAAFVAALWSSSEAPADVSSRDDQALAETGLVNNGSIFRLVDFPPRTHGIVHRSISLDYVLVLKGSITLTLDAGLKTELKEGNVVVQQATMHGWDNETDEWTRLVVVLLPARPPVIDGKELSSDVPF</sequence>
<dbReference type="SUPFAM" id="SSF51182">
    <property type="entry name" value="RmlC-like cupins"/>
    <property type="match status" value="1"/>
</dbReference>
<dbReference type="PANTHER" id="PTHR36156:SF2">
    <property type="entry name" value="CUPIN TYPE-2 DOMAIN-CONTAINING PROTEIN"/>
    <property type="match status" value="1"/>
</dbReference>
<dbReference type="CDD" id="cd02231">
    <property type="entry name" value="cupin_BLL6423-like"/>
    <property type="match status" value="1"/>
</dbReference>
<evidence type="ECO:0000313" key="1">
    <source>
        <dbReference type="EMBL" id="KAL2842513.1"/>
    </source>
</evidence>
<protein>
    <recommendedName>
        <fullName evidence="3">Cupin 2 conserved barrel domain-containing protein</fullName>
    </recommendedName>
</protein>
<dbReference type="Gene3D" id="2.60.120.10">
    <property type="entry name" value="Jelly Rolls"/>
    <property type="match status" value="1"/>
</dbReference>
<dbReference type="GeneID" id="98163683"/>
<dbReference type="EMBL" id="JBFXLR010000051">
    <property type="protein sequence ID" value="KAL2842513.1"/>
    <property type="molecule type" value="Genomic_DNA"/>
</dbReference>
<dbReference type="InterPro" id="IPR014710">
    <property type="entry name" value="RmlC-like_jellyroll"/>
</dbReference>
<evidence type="ECO:0008006" key="3">
    <source>
        <dbReference type="Google" id="ProtNLM"/>
    </source>
</evidence>
<dbReference type="InterPro" id="IPR047142">
    <property type="entry name" value="OryJ/VirC-like"/>
</dbReference>
<dbReference type="RefSeq" id="XP_070895138.1">
    <property type="nucleotide sequence ID" value="XM_071048519.1"/>
</dbReference>
<comment type="caution">
    <text evidence="1">The sequence shown here is derived from an EMBL/GenBank/DDBJ whole genome shotgun (WGS) entry which is preliminary data.</text>
</comment>
<proteinExistence type="predicted"/>
<dbReference type="InterPro" id="IPR011051">
    <property type="entry name" value="RmlC_Cupin_sf"/>
</dbReference>
<reference evidence="1 2" key="1">
    <citation type="submission" date="2024-07" db="EMBL/GenBank/DDBJ databases">
        <title>Section-level genome sequencing and comparative genomics of Aspergillus sections Usti and Cavernicolus.</title>
        <authorList>
            <consortium name="Lawrence Berkeley National Laboratory"/>
            <person name="Nybo J.L."/>
            <person name="Vesth T.C."/>
            <person name="Theobald S."/>
            <person name="Frisvad J.C."/>
            <person name="Larsen T.O."/>
            <person name="Kjaerboelling I."/>
            <person name="Rothschild-Mancinelli K."/>
            <person name="Lyhne E.K."/>
            <person name="Kogle M.E."/>
            <person name="Barry K."/>
            <person name="Clum A."/>
            <person name="Na H."/>
            <person name="Ledsgaard L."/>
            <person name="Lin J."/>
            <person name="Lipzen A."/>
            <person name="Kuo A."/>
            <person name="Riley R."/>
            <person name="Mondo S."/>
            <person name="LaButti K."/>
            <person name="Haridas S."/>
            <person name="Pangalinan J."/>
            <person name="Salamov A.A."/>
            <person name="Simmons B.A."/>
            <person name="Magnuson J.K."/>
            <person name="Chen J."/>
            <person name="Drula E."/>
            <person name="Henrissat B."/>
            <person name="Wiebenga A."/>
            <person name="Lubbers R.J."/>
            <person name="Gomes A.C."/>
            <person name="Macurrencykelacurrency M.R."/>
            <person name="Stajich J."/>
            <person name="Grigoriev I.V."/>
            <person name="Mortensen U.H."/>
            <person name="De vries R.P."/>
            <person name="Baker S.E."/>
            <person name="Andersen M.R."/>
        </authorList>
    </citation>
    <scope>NUCLEOTIDE SEQUENCE [LARGE SCALE GENOMIC DNA]</scope>
    <source>
        <strain evidence="1 2">CBS 756.74</strain>
    </source>
</reference>
<name>A0ABR4JR41_9EURO</name>
<gene>
    <name evidence="1" type="ORF">BJX68DRAFT_278380</name>
</gene>
<keyword evidence="2" id="KW-1185">Reference proteome</keyword>
<dbReference type="Proteomes" id="UP001610444">
    <property type="component" value="Unassembled WGS sequence"/>
</dbReference>
<accession>A0ABR4JR41</accession>
<evidence type="ECO:0000313" key="2">
    <source>
        <dbReference type="Proteomes" id="UP001610444"/>
    </source>
</evidence>
<dbReference type="PANTHER" id="PTHR36156">
    <property type="entry name" value="SLR2101 PROTEIN"/>
    <property type="match status" value="1"/>
</dbReference>
<organism evidence="1 2">
    <name type="scientific">Aspergillus pseudodeflectus</name>
    <dbReference type="NCBI Taxonomy" id="176178"/>
    <lineage>
        <taxon>Eukaryota</taxon>
        <taxon>Fungi</taxon>
        <taxon>Dikarya</taxon>
        <taxon>Ascomycota</taxon>
        <taxon>Pezizomycotina</taxon>
        <taxon>Eurotiomycetes</taxon>
        <taxon>Eurotiomycetidae</taxon>
        <taxon>Eurotiales</taxon>
        <taxon>Aspergillaceae</taxon>
        <taxon>Aspergillus</taxon>
        <taxon>Aspergillus subgen. Nidulantes</taxon>
    </lineage>
</organism>